<dbReference type="NCBIfam" id="NF005556">
    <property type="entry name" value="PRK07226.1"/>
    <property type="match status" value="1"/>
</dbReference>
<dbReference type="EMBL" id="CP007739">
    <property type="protein sequence ID" value="AIE59880.1"/>
    <property type="molecule type" value="Genomic_DNA"/>
</dbReference>
<proteinExistence type="predicted"/>
<dbReference type="HOGENOM" id="CLU_057069_2_2_9"/>
<gene>
    <name evidence="1" type="ORF">BMMGA3_07340</name>
</gene>
<dbReference type="InterPro" id="IPR050456">
    <property type="entry name" value="DeoC/FbaB_aldolase"/>
</dbReference>
<dbReference type="eggNOG" id="COG1830">
    <property type="taxonomic scope" value="Bacteria"/>
</dbReference>
<dbReference type="STRING" id="796606.BMMGA3_07340"/>
<dbReference type="SMART" id="SM01133">
    <property type="entry name" value="DeoC"/>
    <property type="match status" value="1"/>
</dbReference>
<reference evidence="1 2" key="1">
    <citation type="journal article" date="2015" name="BMC Genomics">
        <title>Transcriptome analysis of thermophilic methylotrophic Bacillus methanolicus MGA3 using RNA-sequencing provides detailed insights into its previously uncharted transcriptional landscape.</title>
        <authorList>
            <person name="Irla M."/>
            <person name="Neshat A."/>
            <person name="Brautaset T."/>
            <person name="Ruckert C."/>
            <person name="Kalinowski J."/>
            <person name="Wendisch V.F."/>
        </authorList>
    </citation>
    <scope>NUCLEOTIDE SEQUENCE [LARGE SCALE GENOMIC DNA]</scope>
    <source>
        <strain evidence="2">MGA3 / ATCC 53907</strain>
    </source>
</reference>
<name>I3E813_BACMM</name>
<keyword evidence="2" id="KW-1185">Reference proteome</keyword>
<dbReference type="SUPFAM" id="SSF51569">
    <property type="entry name" value="Aldolase"/>
    <property type="match status" value="1"/>
</dbReference>
<dbReference type="Pfam" id="PF01791">
    <property type="entry name" value="DeoC"/>
    <property type="match status" value="1"/>
</dbReference>
<dbReference type="SMR" id="I3E813"/>
<dbReference type="CDD" id="cd00958">
    <property type="entry name" value="DhnA"/>
    <property type="match status" value="1"/>
</dbReference>
<dbReference type="Gene3D" id="3.20.20.70">
    <property type="entry name" value="Aldolase class I"/>
    <property type="match status" value="1"/>
</dbReference>
<evidence type="ECO:0000313" key="1">
    <source>
        <dbReference type="EMBL" id="AIE59880.1"/>
    </source>
</evidence>
<dbReference type="PANTHER" id="PTHR47916">
    <property type="entry name" value="FRUCTOSE-BISPHOSPHATE ALDOLASE CLASS 1"/>
    <property type="match status" value="1"/>
</dbReference>
<dbReference type="InterPro" id="IPR002915">
    <property type="entry name" value="DeoC/FbaB/LacD_aldolase"/>
</dbReference>
<dbReference type="GO" id="GO:0004332">
    <property type="term" value="F:fructose-bisphosphate aldolase activity"/>
    <property type="evidence" value="ECO:0007669"/>
    <property type="project" value="InterPro"/>
</dbReference>
<protein>
    <submittedName>
        <fullName evidence="1">Aldolase</fullName>
    </submittedName>
</protein>
<dbReference type="PANTHER" id="PTHR47916:SF1">
    <property type="entry name" value="3-HYDROXY-5-PHOSPHONOOXYPENTANE-2,4-DIONE THIOLASE"/>
    <property type="match status" value="1"/>
</dbReference>
<sequence length="200" mass="21843">MDANSGELIIHLSASTNMSPDPNQKELVTSVEHAVRLGATAISVHVNIGSPTEACMLEHLGKVAEECDKWGMPLLAMMYVRDSNKVHEYNPQKIRHAARIAEELGADIVKVNYTGSLATFKEVTDAINIPVVIAGGDKVNSTEHLLYMVAEAVEAGANVLSMERNIFQHANPTKLTNMIRQELDSESPLEKAEEIIKKLG</sequence>
<organism evidence="1 2">
    <name type="scientific">Bacillus methanolicus (strain MGA3 / ATCC 53907)</name>
    <dbReference type="NCBI Taxonomy" id="796606"/>
    <lineage>
        <taxon>Bacteria</taxon>
        <taxon>Bacillati</taxon>
        <taxon>Bacillota</taxon>
        <taxon>Bacilli</taxon>
        <taxon>Bacillales</taxon>
        <taxon>Bacillaceae</taxon>
        <taxon>Bacillus</taxon>
    </lineage>
</organism>
<dbReference type="Proteomes" id="UP000027602">
    <property type="component" value="Chromosome"/>
</dbReference>
<dbReference type="KEGG" id="bmet:BMMGA3_07340"/>
<dbReference type="InterPro" id="IPR041720">
    <property type="entry name" value="FbaB-like"/>
</dbReference>
<dbReference type="AlphaFoldDB" id="I3E813"/>
<evidence type="ECO:0000313" key="2">
    <source>
        <dbReference type="Proteomes" id="UP000027602"/>
    </source>
</evidence>
<accession>I3E813</accession>
<dbReference type="InterPro" id="IPR013785">
    <property type="entry name" value="Aldolase_TIM"/>
</dbReference>